<accession>A0A9X7BSW0</accession>
<evidence type="ECO:0000313" key="2">
    <source>
        <dbReference type="Proteomes" id="UP000223366"/>
    </source>
</evidence>
<dbReference type="EMBL" id="NVDU01000003">
    <property type="protein sequence ID" value="PFV35786.1"/>
    <property type="molecule type" value="Genomic_DNA"/>
</dbReference>
<dbReference type="RefSeq" id="WP_098685623.1">
    <property type="nucleotide sequence ID" value="NZ_NVDU01000003.1"/>
</dbReference>
<dbReference type="Proteomes" id="UP000223366">
    <property type="component" value="Unassembled WGS sequence"/>
</dbReference>
<organism evidence="1 2">
    <name type="scientific">Bacillus thuringiensis</name>
    <dbReference type="NCBI Taxonomy" id="1428"/>
    <lineage>
        <taxon>Bacteria</taxon>
        <taxon>Bacillati</taxon>
        <taxon>Bacillota</taxon>
        <taxon>Bacilli</taxon>
        <taxon>Bacillales</taxon>
        <taxon>Bacillaceae</taxon>
        <taxon>Bacillus</taxon>
        <taxon>Bacillus cereus group</taxon>
    </lineage>
</organism>
<dbReference type="AlphaFoldDB" id="A0A9X7BSW0"/>
<reference evidence="1 2" key="1">
    <citation type="submission" date="2017-09" db="EMBL/GenBank/DDBJ databases">
        <title>Large-scale bioinformatics analysis of Bacillus genomes uncovers conserved roles of natural products in bacterial physiology.</title>
        <authorList>
            <consortium name="Agbiome Team Llc"/>
            <person name="Bleich R.M."/>
            <person name="Grubbs K.J."/>
            <person name="Santa Maria K.C."/>
            <person name="Allen S.E."/>
            <person name="Farag S."/>
            <person name="Shank E.A."/>
            <person name="Bowers A."/>
        </authorList>
    </citation>
    <scope>NUCLEOTIDE SEQUENCE [LARGE SCALE GENOMIC DNA]</scope>
    <source>
        <strain evidence="1 2">AFS060060</strain>
    </source>
</reference>
<protein>
    <submittedName>
        <fullName evidence="1">Uncharacterized protein</fullName>
    </submittedName>
</protein>
<gene>
    <name evidence="1" type="ORF">COK99_01830</name>
</gene>
<evidence type="ECO:0000313" key="1">
    <source>
        <dbReference type="EMBL" id="PFV35786.1"/>
    </source>
</evidence>
<comment type="caution">
    <text evidence="1">The sequence shown here is derived from an EMBL/GenBank/DDBJ whole genome shotgun (WGS) entry which is preliminary data.</text>
</comment>
<name>A0A9X7BSW0_BACTU</name>
<sequence length="95" mass="10825">MTKSLKEEHLQAMKDITSGATIFSYSLAMRLREVERFDSELIDIIHNLDELEAISGEVFPAEKKLPYFGAILTKKGKEFLNNHTRGVIANENYHA</sequence>
<proteinExistence type="predicted"/>